<comment type="caution">
    <text evidence="1">The sequence shown here is derived from an EMBL/GenBank/DDBJ whole genome shotgun (WGS) entry which is preliminary data.</text>
</comment>
<feature type="non-terminal residue" evidence="1">
    <location>
        <position position="1"/>
    </location>
</feature>
<reference evidence="1 2" key="1">
    <citation type="submission" date="2021-06" db="EMBL/GenBank/DDBJ databases">
        <authorList>
            <person name="Kallberg Y."/>
            <person name="Tangrot J."/>
            <person name="Rosling A."/>
        </authorList>
    </citation>
    <scope>NUCLEOTIDE SEQUENCE [LARGE SCALE GENOMIC DNA]</scope>
    <source>
        <strain evidence="1 2">120-4 pot B 10/14</strain>
    </source>
</reference>
<sequence>SVAAKLVDYLLSENLYQKIGTVWQACAKEVEVEIVQMLEEEQ</sequence>
<evidence type="ECO:0000313" key="1">
    <source>
        <dbReference type="EMBL" id="CAG8841366.1"/>
    </source>
</evidence>
<protein>
    <submittedName>
        <fullName evidence="1">5219_t:CDS:1</fullName>
    </submittedName>
</protein>
<organism evidence="1 2">
    <name type="scientific">Gigaspora margarita</name>
    <dbReference type="NCBI Taxonomy" id="4874"/>
    <lineage>
        <taxon>Eukaryota</taxon>
        <taxon>Fungi</taxon>
        <taxon>Fungi incertae sedis</taxon>
        <taxon>Mucoromycota</taxon>
        <taxon>Glomeromycotina</taxon>
        <taxon>Glomeromycetes</taxon>
        <taxon>Diversisporales</taxon>
        <taxon>Gigasporaceae</taxon>
        <taxon>Gigaspora</taxon>
    </lineage>
</organism>
<dbReference type="EMBL" id="CAJVQB010065623">
    <property type="protein sequence ID" value="CAG8841366.1"/>
    <property type="molecule type" value="Genomic_DNA"/>
</dbReference>
<gene>
    <name evidence="1" type="ORF">GMARGA_LOCUS35390</name>
</gene>
<evidence type="ECO:0000313" key="2">
    <source>
        <dbReference type="Proteomes" id="UP000789901"/>
    </source>
</evidence>
<name>A0ABN7WXA8_GIGMA</name>
<accession>A0ABN7WXA8</accession>
<proteinExistence type="predicted"/>
<keyword evidence="2" id="KW-1185">Reference proteome</keyword>
<dbReference type="Proteomes" id="UP000789901">
    <property type="component" value="Unassembled WGS sequence"/>
</dbReference>